<dbReference type="InterPro" id="IPR022536">
    <property type="entry name" value="EspC"/>
</dbReference>
<reference evidence="2" key="1">
    <citation type="journal article" date="2016" name="Genome Announc.">
        <title>Draft Genome Sequences of Five Rapidly Growing Mycobacterium Species, M. thermoresistibile, M. fortuitum subsp. acetamidolyticum, M. canariasense, M. brisbanense, and M. novocastrense.</title>
        <authorList>
            <person name="Katahira K."/>
            <person name="Ogura Y."/>
            <person name="Gotoh Y."/>
            <person name="Hayashi T."/>
        </authorList>
    </citation>
    <scope>NUCLEOTIDE SEQUENCE [LARGE SCALE GENOMIC DNA]</scope>
    <source>
        <strain evidence="2">JCM15654</strain>
    </source>
</reference>
<evidence type="ECO:0000313" key="2">
    <source>
        <dbReference type="Proteomes" id="UP000069620"/>
    </source>
</evidence>
<dbReference type="Pfam" id="PF10824">
    <property type="entry name" value="T7SS_ESX_EspC"/>
    <property type="match status" value="1"/>
</dbReference>
<dbReference type="OrthoDB" id="4749834at2"/>
<dbReference type="GO" id="GO:0009306">
    <property type="term" value="P:protein secretion"/>
    <property type="evidence" value="ECO:0007669"/>
    <property type="project" value="InterPro"/>
</dbReference>
<dbReference type="RefSeq" id="WP_062829457.1">
    <property type="nucleotide sequence ID" value="NZ_BCSX01000024.1"/>
</dbReference>
<dbReference type="EMBL" id="BCSX01000024">
    <property type="protein sequence ID" value="GAS89021.1"/>
    <property type="molecule type" value="Genomic_DNA"/>
</dbReference>
<dbReference type="STRING" id="146020.RMCB_3117"/>
<dbReference type="Proteomes" id="UP000069620">
    <property type="component" value="Unassembled WGS sequence"/>
</dbReference>
<reference evidence="2" key="2">
    <citation type="submission" date="2016-02" db="EMBL/GenBank/DDBJ databases">
        <title>Draft genome sequence of five rapidly growing Mycobacterium species.</title>
        <authorList>
            <person name="Katahira K."/>
            <person name="Gotou Y."/>
            <person name="Iida K."/>
            <person name="Ogura Y."/>
            <person name="Hayashi T."/>
        </authorList>
    </citation>
    <scope>NUCLEOTIDE SEQUENCE [LARGE SCALE GENOMIC DNA]</scope>
    <source>
        <strain evidence="2">JCM15654</strain>
    </source>
</reference>
<keyword evidence="2" id="KW-1185">Reference proteome</keyword>
<comment type="caution">
    <text evidence="1">The sequence shown here is derived from an EMBL/GenBank/DDBJ whole genome shotgun (WGS) entry which is preliminary data.</text>
</comment>
<proteinExistence type="predicted"/>
<evidence type="ECO:0008006" key="3">
    <source>
        <dbReference type="Google" id="ProtNLM"/>
    </source>
</evidence>
<evidence type="ECO:0000313" key="1">
    <source>
        <dbReference type="EMBL" id="GAS89021.1"/>
    </source>
</evidence>
<accession>A0A100VZZ3</accession>
<name>A0A100VZZ3_9MYCO</name>
<dbReference type="AlphaFoldDB" id="A0A100VZZ3"/>
<sequence>MSEDLRVATEHLRELSIRQGHAAGELASATAAVTGVDSSLRWTHGPISWSTAGAVEAAQNARRAAGLSMATLSEGLSEKLTVAARRYDHTDEDRAAALKTHVDTFGQLAEQTR</sequence>
<gene>
    <name evidence="1" type="ORF">RMCB_3117</name>
</gene>
<protein>
    <recommendedName>
        <fullName evidence="3">ESX-1 secretion-associated protein</fullName>
    </recommendedName>
</protein>
<organism evidence="1 2">
    <name type="scientific">Mycolicibacterium brisbanense</name>
    <dbReference type="NCBI Taxonomy" id="146020"/>
    <lineage>
        <taxon>Bacteria</taxon>
        <taxon>Bacillati</taxon>
        <taxon>Actinomycetota</taxon>
        <taxon>Actinomycetes</taxon>
        <taxon>Mycobacteriales</taxon>
        <taxon>Mycobacteriaceae</taxon>
        <taxon>Mycolicibacterium</taxon>
    </lineage>
</organism>